<keyword evidence="2" id="KW-1185">Reference proteome</keyword>
<gene>
    <name evidence="1" type="ORF">SAMN05660235_02189</name>
</gene>
<dbReference type="OrthoDB" id="9780343at2"/>
<evidence type="ECO:0000313" key="1">
    <source>
        <dbReference type="EMBL" id="SDF62083.1"/>
    </source>
</evidence>
<dbReference type="Proteomes" id="UP000243333">
    <property type="component" value="Unassembled WGS sequence"/>
</dbReference>
<dbReference type="InterPro" id="IPR018708">
    <property type="entry name" value="DUF2225"/>
</dbReference>
<proteinExistence type="predicted"/>
<dbReference type="STRING" id="1123285.SAMN05660235_02189"/>
<dbReference type="SUPFAM" id="SSF48452">
    <property type="entry name" value="TPR-like"/>
    <property type="match status" value="1"/>
</dbReference>
<sequence length="231" mass="26351">MAASLLYDTEKPCPVCEKTFTVTRVRSRLVVLRQDSDFCTYYKDINPYYYDIWVCPHCGYAAPESWFASLPPAGQEKVRAFLRGREVKVNFAGERTREQAIATFKLAIFYAGLIDAEHSRQGGLCLKLAWLYREAGETASEQAALKKALEHYEQALFRERLPAGNMSEITLMYLVGELARRTGDYDKALSYFGRLISDPRAKMEKRVLELAREAWHEAREAKANGPMRDGS</sequence>
<dbReference type="Pfam" id="PF09986">
    <property type="entry name" value="DUF2225"/>
    <property type="match status" value="1"/>
</dbReference>
<dbReference type="RefSeq" id="WP_093690811.1">
    <property type="nucleotide sequence ID" value="NZ_FNBU01000018.1"/>
</dbReference>
<name>A0A1G7MK26_9FIRM</name>
<organism evidence="1 2">
    <name type="scientific">Sporolituus thermophilus DSM 23256</name>
    <dbReference type="NCBI Taxonomy" id="1123285"/>
    <lineage>
        <taxon>Bacteria</taxon>
        <taxon>Bacillati</taxon>
        <taxon>Bacillota</taxon>
        <taxon>Negativicutes</taxon>
        <taxon>Selenomonadales</taxon>
        <taxon>Sporomusaceae</taxon>
        <taxon>Sporolituus</taxon>
    </lineage>
</organism>
<evidence type="ECO:0000313" key="2">
    <source>
        <dbReference type="Proteomes" id="UP000243333"/>
    </source>
</evidence>
<accession>A0A1G7MK26</accession>
<dbReference type="InterPro" id="IPR011990">
    <property type="entry name" value="TPR-like_helical_dom_sf"/>
</dbReference>
<evidence type="ECO:0008006" key="3">
    <source>
        <dbReference type="Google" id="ProtNLM"/>
    </source>
</evidence>
<protein>
    <recommendedName>
        <fullName evidence="3">Tetratricopeptide repeat-containing protein</fullName>
    </recommendedName>
</protein>
<dbReference type="AlphaFoldDB" id="A0A1G7MK26"/>
<dbReference type="Gene3D" id="1.25.40.10">
    <property type="entry name" value="Tetratricopeptide repeat domain"/>
    <property type="match status" value="1"/>
</dbReference>
<dbReference type="EMBL" id="FNBU01000018">
    <property type="protein sequence ID" value="SDF62083.1"/>
    <property type="molecule type" value="Genomic_DNA"/>
</dbReference>
<reference evidence="2" key="1">
    <citation type="submission" date="2016-10" db="EMBL/GenBank/DDBJ databases">
        <authorList>
            <person name="Varghese N."/>
            <person name="Submissions S."/>
        </authorList>
    </citation>
    <scope>NUCLEOTIDE SEQUENCE [LARGE SCALE GENOMIC DNA]</scope>
    <source>
        <strain evidence="2">DSM 23256</strain>
    </source>
</reference>